<dbReference type="PANTHER" id="PTHR45740:SF14">
    <property type="entry name" value="NOVEL PROTEIN"/>
    <property type="match status" value="1"/>
</dbReference>
<dbReference type="SUPFAM" id="SSF117839">
    <property type="entry name" value="WWE domain"/>
    <property type="match status" value="2"/>
</dbReference>
<evidence type="ECO:0000256" key="2">
    <source>
        <dbReference type="ARBA" id="ARBA00004906"/>
    </source>
</evidence>
<keyword evidence="5" id="KW-0862">Zinc</keyword>
<feature type="domain" description="WWE" evidence="8">
    <location>
        <begin position="235"/>
        <end position="322"/>
    </location>
</feature>
<dbReference type="EMBL" id="MU551697">
    <property type="protein sequence ID" value="KAI5617753.1"/>
    <property type="molecule type" value="Genomic_DNA"/>
</dbReference>
<gene>
    <name evidence="9" type="ORF">C0J50_22342</name>
</gene>
<evidence type="ECO:0000259" key="7">
    <source>
        <dbReference type="PROSITE" id="PS50103"/>
    </source>
</evidence>
<keyword evidence="3" id="KW-0539">Nucleus</keyword>
<evidence type="ECO:0000256" key="6">
    <source>
        <dbReference type="SAM" id="MobiDB-lite"/>
    </source>
</evidence>
<dbReference type="GO" id="GO:0005634">
    <property type="term" value="C:nucleus"/>
    <property type="evidence" value="ECO:0007669"/>
    <property type="project" value="UniProtKB-SubCell"/>
</dbReference>
<dbReference type="GO" id="GO:0008270">
    <property type="term" value="F:zinc ion binding"/>
    <property type="evidence" value="ECO:0007669"/>
    <property type="project" value="UniProtKB-KW"/>
</dbReference>
<dbReference type="GO" id="GO:0003950">
    <property type="term" value="F:NAD+ poly-ADP-ribosyltransferase activity"/>
    <property type="evidence" value="ECO:0007669"/>
    <property type="project" value="TreeGrafter"/>
</dbReference>
<dbReference type="InterPro" id="IPR037197">
    <property type="entry name" value="WWE_dom_sf"/>
</dbReference>
<name>A0AAD5AJ72_SILAS</name>
<sequence length="425" mass="48848">MSVTEMVQEDTGKCLGIDQPVNMASNCEDAFGEFLNFITFSSGFRDEIMMTVCNLSYWLVNKMNSFIWVADKSVSDLSENDTDSLSGSDSDSETQQRQVCYYYNKGNCRNGTSCPDLHVCRYYLKGNCRYASECRLYHGSISNTASDNQETRSRSRRTQGHTDRSRSSSSGSDSDTDSRPHRWQLNLGNGWQDVENDYILEAQFSRPYTKGITIYNTPCGALSIDFTRMRILKKTNLRVRRRGSRKSNWLWYYRETDGWREFGKKDAQGNSSPVNSSMLESKFKENPCGTVKFIIDSSNYEIRFKDMWQKNLSTGRKRKIRRRPKFDSSQAEGVNTVTKKLKSLLTSSKKAPLWQFSGRRGNWHNFSPQGSCSVSSADIEKEFQSNRQGSMSFNVNGDQFILDFSQMIQTNVKTRGTRNIRRVKQ</sequence>
<dbReference type="PROSITE" id="PS50918">
    <property type="entry name" value="WWE"/>
    <property type="match status" value="2"/>
</dbReference>
<proteinExistence type="inferred from homology"/>
<feature type="zinc finger region" description="C3H1-type" evidence="5">
    <location>
        <begin position="94"/>
        <end position="121"/>
    </location>
</feature>
<comment type="similarity">
    <text evidence="4">Belongs to the ARTD/PARP family.</text>
</comment>
<dbReference type="Gene3D" id="3.30.1370.210">
    <property type="match status" value="1"/>
</dbReference>
<accession>A0AAD5AJ72</accession>
<dbReference type="Gene3D" id="3.30.720.50">
    <property type="match status" value="2"/>
</dbReference>
<evidence type="ECO:0000256" key="4">
    <source>
        <dbReference type="ARBA" id="ARBA00024347"/>
    </source>
</evidence>
<feature type="region of interest" description="Disordered" evidence="6">
    <location>
        <begin position="144"/>
        <end position="182"/>
    </location>
</feature>
<comment type="pathway">
    <text evidence="2">Protein modification; protein ubiquitination.</text>
</comment>
<feature type="domain" description="C3H1-type" evidence="7">
    <location>
        <begin position="94"/>
        <end position="121"/>
    </location>
</feature>
<organism evidence="9 10">
    <name type="scientific">Silurus asotus</name>
    <name type="common">Amur catfish</name>
    <name type="synonym">Parasilurus asotus</name>
    <dbReference type="NCBI Taxonomy" id="30991"/>
    <lineage>
        <taxon>Eukaryota</taxon>
        <taxon>Metazoa</taxon>
        <taxon>Chordata</taxon>
        <taxon>Craniata</taxon>
        <taxon>Vertebrata</taxon>
        <taxon>Euteleostomi</taxon>
        <taxon>Actinopterygii</taxon>
        <taxon>Neopterygii</taxon>
        <taxon>Teleostei</taxon>
        <taxon>Ostariophysi</taxon>
        <taxon>Siluriformes</taxon>
        <taxon>Siluridae</taxon>
        <taxon>Silurus</taxon>
    </lineage>
</organism>
<evidence type="ECO:0000259" key="8">
    <source>
        <dbReference type="PROSITE" id="PS50918"/>
    </source>
</evidence>
<comment type="subcellular location">
    <subcellularLocation>
        <location evidence="1">Nucleus</location>
    </subcellularLocation>
</comment>
<dbReference type="AlphaFoldDB" id="A0AAD5AJ72"/>
<evidence type="ECO:0000256" key="3">
    <source>
        <dbReference type="ARBA" id="ARBA00023242"/>
    </source>
</evidence>
<dbReference type="SMART" id="SM00356">
    <property type="entry name" value="ZnF_C3H1"/>
    <property type="match status" value="2"/>
</dbReference>
<dbReference type="PROSITE" id="PS50103">
    <property type="entry name" value="ZF_C3H1"/>
    <property type="match status" value="1"/>
</dbReference>
<evidence type="ECO:0008006" key="11">
    <source>
        <dbReference type="Google" id="ProtNLM"/>
    </source>
</evidence>
<dbReference type="InterPro" id="IPR004170">
    <property type="entry name" value="WWE_dom"/>
</dbReference>
<comment type="caution">
    <text evidence="9">The sequence shown here is derived from an EMBL/GenBank/DDBJ whole genome shotgun (WGS) entry which is preliminary data.</text>
</comment>
<evidence type="ECO:0000256" key="1">
    <source>
        <dbReference type="ARBA" id="ARBA00004123"/>
    </source>
</evidence>
<dbReference type="InterPro" id="IPR051712">
    <property type="entry name" value="ARTD-AVP"/>
</dbReference>
<dbReference type="InterPro" id="IPR018123">
    <property type="entry name" value="WWE-dom_subgr"/>
</dbReference>
<keyword evidence="5" id="KW-0479">Metal-binding</keyword>
<dbReference type="Proteomes" id="UP001205998">
    <property type="component" value="Unassembled WGS sequence"/>
</dbReference>
<evidence type="ECO:0000313" key="10">
    <source>
        <dbReference type="Proteomes" id="UP001205998"/>
    </source>
</evidence>
<keyword evidence="5" id="KW-0863">Zinc-finger</keyword>
<feature type="domain" description="WWE" evidence="8">
    <location>
        <begin position="340"/>
        <end position="422"/>
    </location>
</feature>
<evidence type="ECO:0000256" key="5">
    <source>
        <dbReference type="PROSITE-ProRule" id="PRU00723"/>
    </source>
</evidence>
<evidence type="ECO:0000313" key="9">
    <source>
        <dbReference type="EMBL" id="KAI5617753.1"/>
    </source>
</evidence>
<reference evidence="9" key="1">
    <citation type="submission" date="2018-07" db="EMBL/GenBank/DDBJ databases">
        <title>Comparative genomics of catfishes provides insights into carnivory and benthic adaptation.</title>
        <authorList>
            <person name="Zhang Y."/>
            <person name="Wang D."/>
            <person name="Peng Z."/>
            <person name="Zheng S."/>
            <person name="Shao F."/>
            <person name="Tao W."/>
        </authorList>
    </citation>
    <scope>NUCLEOTIDE SEQUENCE</scope>
    <source>
        <strain evidence="9">Chongqing</strain>
    </source>
</reference>
<dbReference type="SMART" id="SM00678">
    <property type="entry name" value="WWE"/>
    <property type="match status" value="2"/>
</dbReference>
<dbReference type="InterPro" id="IPR000571">
    <property type="entry name" value="Znf_CCCH"/>
</dbReference>
<dbReference type="PANTHER" id="PTHR45740">
    <property type="entry name" value="POLY [ADP-RIBOSE] POLYMERASE"/>
    <property type="match status" value="1"/>
</dbReference>
<dbReference type="GO" id="GO:1990404">
    <property type="term" value="F:NAD+-protein mono-ADP-ribosyltransferase activity"/>
    <property type="evidence" value="ECO:0007669"/>
    <property type="project" value="TreeGrafter"/>
</dbReference>
<protein>
    <recommendedName>
        <fullName evidence="11">Poly [ADP-ribose] polymerase 12-like</fullName>
    </recommendedName>
</protein>
<keyword evidence="10" id="KW-1185">Reference proteome</keyword>
<dbReference type="Pfam" id="PF02825">
    <property type="entry name" value="WWE"/>
    <property type="match status" value="2"/>
</dbReference>